<organism evidence="6">
    <name type="scientific">marine metagenome</name>
    <dbReference type="NCBI Taxonomy" id="408172"/>
    <lineage>
        <taxon>unclassified sequences</taxon>
        <taxon>metagenomes</taxon>
        <taxon>ecological metagenomes</taxon>
    </lineage>
</organism>
<dbReference type="GO" id="GO:0016887">
    <property type="term" value="F:ATP hydrolysis activity"/>
    <property type="evidence" value="ECO:0007669"/>
    <property type="project" value="InterPro"/>
</dbReference>
<evidence type="ECO:0000259" key="5">
    <source>
        <dbReference type="PROSITE" id="PS50893"/>
    </source>
</evidence>
<feature type="non-terminal residue" evidence="6">
    <location>
        <position position="223"/>
    </location>
</feature>
<dbReference type="Gene3D" id="3.40.50.300">
    <property type="entry name" value="P-loop containing nucleotide triphosphate hydrolases"/>
    <property type="match status" value="1"/>
</dbReference>
<dbReference type="EMBL" id="UINC01114767">
    <property type="protein sequence ID" value="SVC85307.1"/>
    <property type="molecule type" value="Genomic_DNA"/>
</dbReference>
<dbReference type="GO" id="GO:0005524">
    <property type="term" value="F:ATP binding"/>
    <property type="evidence" value="ECO:0007669"/>
    <property type="project" value="UniProtKB-KW"/>
</dbReference>
<sequence length="223" mass="24652">MDIAVRAHNLTCGYGDQPVLKKVSFDLNRGELLGVIGPNGSGKSTLIRALTQILPLESGRIDLYRQDITGMSLRELARSVAVIPQQAEVPFAFSALDVVLMGRTPHLGRFQMESLEDLTIAHDALERTDALQFKDRTLQELSGGERQRVIIARALAQQPTVLLLDEPTSYLDLNHQIEVFDLLEHLCATDDLAVLCVSHDLNLAAEYCNRLMMINQGEVFATG</sequence>
<keyword evidence="1" id="KW-0813">Transport</keyword>
<protein>
    <recommendedName>
        <fullName evidence="5">ABC transporter domain-containing protein</fullName>
    </recommendedName>
</protein>
<evidence type="ECO:0000256" key="3">
    <source>
        <dbReference type="ARBA" id="ARBA00022840"/>
    </source>
</evidence>
<evidence type="ECO:0000256" key="4">
    <source>
        <dbReference type="ARBA" id="ARBA00022967"/>
    </source>
</evidence>
<dbReference type="InterPro" id="IPR003439">
    <property type="entry name" value="ABC_transporter-like_ATP-bd"/>
</dbReference>
<dbReference type="AlphaFoldDB" id="A0A382QK04"/>
<dbReference type="Pfam" id="PF00005">
    <property type="entry name" value="ABC_tran"/>
    <property type="match status" value="1"/>
</dbReference>
<proteinExistence type="predicted"/>
<accession>A0A382QK04</accession>
<keyword evidence="2" id="KW-0547">Nucleotide-binding</keyword>
<dbReference type="SUPFAM" id="SSF52540">
    <property type="entry name" value="P-loop containing nucleoside triphosphate hydrolases"/>
    <property type="match status" value="1"/>
</dbReference>
<dbReference type="PROSITE" id="PS00211">
    <property type="entry name" value="ABC_TRANSPORTER_1"/>
    <property type="match status" value="1"/>
</dbReference>
<dbReference type="InterPro" id="IPR027417">
    <property type="entry name" value="P-loop_NTPase"/>
</dbReference>
<name>A0A382QK04_9ZZZZ</name>
<reference evidence="6" key="1">
    <citation type="submission" date="2018-05" db="EMBL/GenBank/DDBJ databases">
        <authorList>
            <person name="Lanie J.A."/>
            <person name="Ng W.-L."/>
            <person name="Kazmierczak K.M."/>
            <person name="Andrzejewski T.M."/>
            <person name="Davidsen T.M."/>
            <person name="Wayne K.J."/>
            <person name="Tettelin H."/>
            <person name="Glass J.I."/>
            <person name="Rusch D."/>
            <person name="Podicherti R."/>
            <person name="Tsui H.-C.T."/>
            <person name="Winkler M.E."/>
        </authorList>
    </citation>
    <scope>NUCLEOTIDE SEQUENCE</scope>
</reference>
<evidence type="ECO:0000256" key="2">
    <source>
        <dbReference type="ARBA" id="ARBA00022741"/>
    </source>
</evidence>
<dbReference type="SMART" id="SM00382">
    <property type="entry name" value="AAA"/>
    <property type="match status" value="1"/>
</dbReference>
<dbReference type="FunFam" id="3.40.50.300:FF:000134">
    <property type="entry name" value="Iron-enterobactin ABC transporter ATP-binding protein"/>
    <property type="match status" value="1"/>
</dbReference>
<evidence type="ECO:0000313" key="6">
    <source>
        <dbReference type="EMBL" id="SVC85307.1"/>
    </source>
</evidence>
<dbReference type="InterPro" id="IPR017871">
    <property type="entry name" value="ABC_transporter-like_CS"/>
</dbReference>
<keyword evidence="3" id="KW-0067">ATP-binding</keyword>
<dbReference type="PANTHER" id="PTHR42794:SF1">
    <property type="entry name" value="HEMIN IMPORT ATP-BINDING PROTEIN HMUV"/>
    <property type="match status" value="1"/>
</dbReference>
<dbReference type="InterPro" id="IPR003593">
    <property type="entry name" value="AAA+_ATPase"/>
</dbReference>
<keyword evidence="4" id="KW-1278">Translocase</keyword>
<evidence type="ECO:0000256" key="1">
    <source>
        <dbReference type="ARBA" id="ARBA00022448"/>
    </source>
</evidence>
<dbReference type="PROSITE" id="PS50893">
    <property type="entry name" value="ABC_TRANSPORTER_2"/>
    <property type="match status" value="1"/>
</dbReference>
<dbReference type="CDD" id="cd03214">
    <property type="entry name" value="ABC_Iron-Siderophores_B12_Hemin"/>
    <property type="match status" value="1"/>
</dbReference>
<feature type="domain" description="ABC transporter" evidence="5">
    <location>
        <begin position="5"/>
        <end position="223"/>
    </location>
</feature>
<gene>
    <name evidence="6" type="ORF">METZ01_LOCUS338161</name>
</gene>
<dbReference type="PANTHER" id="PTHR42794">
    <property type="entry name" value="HEMIN IMPORT ATP-BINDING PROTEIN HMUV"/>
    <property type="match status" value="1"/>
</dbReference>